<dbReference type="InterPro" id="IPR010977">
    <property type="entry name" value="Aromatic_deC"/>
</dbReference>
<comment type="cofactor">
    <cofactor evidence="1 6 7">
        <name>pyridoxal 5'-phosphate</name>
        <dbReference type="ChEBI" id="CHEBI:597326"/>
    </cofactor>
</comment>
<dbReference type="Gene3D" id="3.90.1150.10">
    <property type="entry name" value="Aspartate Aminotransferase, domain 1"/>
    <property type="match status" value="1"/>
</dbReference>
<dbReference type="RefSeq" id="WP_010357112.1">
    <property type="nucleotide sequence ID" value="NZ_CP122369.1"/>
</dbReference>
<feature type="modified residue" description="N6-(pyridoxal phosphate)lysine" evidence="6">
    <location>
        <position position="279"/>
    </location>
</feature>
<dbReference type="Pfam" id="PF00282">
    <property type="entry name" value="Pyridoxal_deC"/>
    <property type="match status" value="1"/>
</dbReference>
<dbReference type="InterPro" id="IPR002129">
    <property type="entry name" value="PyrdxlP-dep_de-COase"/>
</dbReference>
<dbReference type="EMBL" id="JARAWC010000034">
    <property type="protein sequence ID" value="MDX2964819.1"/>
    <property type="molecule type" value="Genomic_DNA"/>
</dbReference>
<dbReference type="Gene3D" id="3.40.640.10">
    <property type="entry name" value="Type I PLP-dependent aspartate aminotransferase-like (Major domain)"/>
    <property type="match status" value="1"/>
</dbReference>
<evidence type="ECO:0000256" key="1">
    <source>
        <dbReference type="ARBA" id="ARBA00001933"/>
    </source>
</evidence>
<evidence type="ECO:0000313" key="11">
    <source>
        <dbReference type="Proteomes" id="UP001282288"/>
    </source>
</evidence>
<dbReference type="PANTHER" id="PTHR11999:SF70">
    <property type="entry name" value="MIP05841P"/>
    <property type="match status" value="1"/>
</dbReference>
<accession>A0AAP6EJB0</accession>
<dbReference type="GO" id="GO:0030170">
    <property type="term" value="F:pyridoxal phosphate binding"/>
    <property type="evidence" value="ECO:0007669"/>
    <property type="project" value="InterPro"/>
</dbReference>
<gene>
    <name evidence="8" type="ORF">PV399_34610</name>
    <name evidence="9" type="ORF">PV666_36390</name>
</gene>
<comment type="caution">
    <text evidence="8">The sequence shown here is derived from an EMBL/GenBank/DDBJ whole genome shotgun (WGS) entry which is preliminary data.</text>
</comment>
<dbReference type="GO" id="GO:0004058">
    <property type="term" value="F:aromatic-L-amino-acid decarboxylase activity"/>
    <property type="evidence" value="ECO:0007669"/>
    <property type="project" value="UniProtKB-ARBA"/>
</dbReference>
<name>A0AAP6EJB0_9ACTN</name>
<evidence type="ECO:0000313" key="10">
    <source>
        <dbReference type="Proteomes" id="UP001272987"/>
    </source>
</evidence>
<evidence type="ECO:0000313" key="8">
    <source>
        <dbReference type="EMBL" id="MDX2964819.1"/>
    </source>
</evidence>
<evidence type="ECO:0000256" key="7">
    <source>
        <dbReference type="RuleBase" id="RU000382"/>
    </source>
</evidence>
<comment type="similarity">
    <text evidence="2 7">Belongs to the group II decarboxylase family.</text>
</comment>
<dbReference type="EMBL" id="JARAWP010000026">
    <property type="protein sequence ID" value="MDX3023320.1"/>
    <property type="molecule type" value="Genomic_DNA"/>
</dbReference>
<dbReference type="GO" id="GO:0006520">
    <property type="term" value="P:amino acid metabolic process"/>
    <property type="evidence" value="ECO:0007669"/>
    <property type="project" value="InterPro"/>
</dbReference>
<dbReference type="PANTHER" id="PTHR11999">
    <property type="entry name" value="GROUP II PYRIDOXAL-5-PHOSPHATE DECARBOXYLASE"/>
    <property type="match status" value="1"/>
</dbReference>
<reference evidence="8 10" key="1">
    <citation type="journal article" date="2023" name="Microb. Genom.">
        <title>Mesoterricola silvestris gen. nov., sp. nov., Mesoterricola sediminis sp. nov., Geothrix oryzae sp. nov., Geothrix edaphica sp. nov., Geothrix rubra sp. nov., and Geothrix limicola sp. nov., six novel members of Acidobacteriota isolated from soils.</title>
        <authorList>
            <person name="Weisberg A.J."/>
            <person name="Pearce E."/>
            <person name="Kramer C.G."/>
            <person name="Chang J.H."/>
            <person name="Clarke C.R."/>
        </authorList>
    </citation>
    <scope>NUCLEOTIDE SEQUENCE</scope>
    <source>
        <strain evidence="9 10">NB05-1H</strain>
        <strain evidence="8">NRRL_B-16521</strain>
    </source>
</reference>
<protein>
    <submittedName>
        <fullName evidence="8">Pyridoxal-dependent decarboxylase</fullName>
    </submittedName>
</protein>
<proteinExistence type="inferred from homology"/>
<dbReference type="InterPro" id="IPR015422">
    <property type="entry name" value="PyrdxlP-dep_Trfase_small"/>
</dbReference>
<dbReference type="Gene3D" id="3.90.1150.170">
    <property type="match status" value="1"/>
</dbReference>
<evidence type="ECO:0000256" key="4">
    <source>
        <dbReference type="ARBA" id="ARBA00022898"/>
    </source>
</evidence>
<keyword evidence="4 6" id="KW-0663">Pyridoxal phosphate</keyword>
<dbReference type="Proteomes" id="UP001282288">
    <property type="component" value="Unassembled WGS sequence"/>
</dbReference>
<dbReference type="InterPro" id="IPR015421">
    <property type="entry name" value="PyrdxlP-dep_Trfase_major"/>
</dbReference>
<evidence type="ECO:0000256" key="6">
    <source>
        <dbReference type="PIRSR" id="PIRSR602129-50"/>
    </source>
</evidence>
<dbReference type="PRINTS" id="PR00800">
    <property type="entry name" value="YHDCRBOXLASE"/>
</dbReference>
<evidence type="ECO:0000256" key="2">
    <source>
        <dbReference type="ARBA" id="ARBA00009533"/>
    </source>
</evidence>
<keyword evidence="3" id="KW-0210">Decarboxylase</keyword>
<dbReference type="GeneID" id="69813031"/>
<dbReference type="SUPFAM" id="SSF53383">
    <property type="entry name" value="PLP-dependent transferases"/>
    <property type="match status" value="1"/>
</dbReference>
<dbReference type="GO" id="GO:0019752">
    <property type="term" value="P:carboxylic acid metabolic process"/>
    <property type="evidence" value="ECO:0007669"/>
    <property type="project" value="InterPro"/>
</dbReference>
<evidence type="ECO:0000256" key="3">
    <source>
        <dbReference type="ARBA" id="ARBA00022793"/>
    </source>
</evidence>
<evidence type="ECO:0000256" key="5">
    <source>
        <dbReference type="ARBA" id="ARBA00023239"/>
    </source>
</evidence>
<keyword evidence="10" id="KW-1185">Reference proteome</keyword>
<organism evidence="8 11">
    <name type="scientific">Streptomyces acidiscabies</name>
    <dbReference type="NCBI Taxonomy" id="42234"/>
    <lineage>
        <taxon>Bacteria</taxon>
        <taxon>Bacillati</taxon>
        <taxon>Actinomycetota</taxon>
        <taxon>Actinomycetes</taxon>
        <taxon>Kitasatosporales</taxon>
        <taxon>Streptomycetaceae</taxon>
        <taxon>Streptomyces</taxon>
    </lineage>
</organism>
<dbReference type="AlphaFoldDB" id="A0AAP6EJB0"/>
<evidence type="ECO:0000313" key="9">
    <source>
        <dbReference type="EMBL" id="MDX3023320.1"/>
    </source>
</evidence>
<keyword evidence="5 7" id="KW-0456">Lyase</keyword>
<dbReference type="Proteomes" id="UP001272987">
    <property type="component" value="Unassembled WGS sequence"/>
</dbReference>
<dbReference type="InterPro" id="IPR015424">
    <property type="entry name" value="PyrdxlP-dep_Trfase"/>
</dbReference>
<sequence length="443" mass="47558">MTHLRLSEDVMRALGYRGVDMVVEHLSRLGDGPVSGREGWPAHEGVPWEPAVDPMAVLEETYRLLTSGNAHPDHPRFLAFVPSPGNFVGVLASMLATGFAVPGGWRLTGAGAADVELAAVRWVVELLGLPEGVGGLFVPGGSLANLTALTVARDQVGAGVAYFSDQAHFSIPRALHVLGVGAQQLPSDGAQRLDVEVLASAVRRDRCAGRRPFAVVANAGTTSTGAVDPLPELAEFCRAEGLWLHVDGAFGAAAALTEAGREALDGLGLADSWTVDPHKWLFQPAELGCVLLRRPRELRETFGVRLPGYLGENMGGDGDFMQYGIQLTREFRALRLWLSLKVFGADAFRDAVAQGMRNAEELGRFIDAEPGVELVTAPSLAVLTFRCPGADADRVCRELREEGDALVMPTTVDGERVFRLCTINPRADLGELKSVVRRLRELS</sequence>